<sequence>MDAIPKLGRQVMPPLRVELREINYMLIGKITVIAFLLPTKRLSTDWEMPVSPSEKRMLGVDKKIRQGWRRRNGISVFFIDLVYVEIGLESDLLLEVQGCRLMLD</sequence>
<comment type="caution">
    <text evidence="1">The sequence shown here is derived from an EMBL/GenBank/DDBJ whole genome shotgun (WGS) entry which is preliminary data.</text>
</comment>
<protein>
    <submittedName>
        <fullName evidence="1">Uncharacterized protein</fullName>
    </submittedName>
</protein>
<dbReference type="Proteomes" id="UP001159364">
    <property type="component" value="Unassembled WGS sequence"/>
</dbReference>
<accession>A0AAV8S4A4</accession>
<gene>
    <name evidence="1" type="ORF">K2173_010167</name>
</gene>
<dbReference type="EMBL" id="JAIWQS010000263">
    <property type="protein sequence ID" value="KAJ8746895.1"/>
    <property type="molecule type" value="Genomic_DNA"/>
</dbReference>
<dbReference type="AlphaFoldDB" id="A0AAV8S4A4"/>
<keyword evidence="1" id="KW-0496">Mitochondrion</keyword>
<keyword evidence="2" id="KW-1185">Reference proteome</keyword>
<name>A0AAV8S4A4_9ROSI</name>
<geneLocation type="mitochondrion" evidence="1"/>
<reference evidence="1 2" key="1">
    <citation type="submission" date="2021-09" db="EMBL/GenBank/DDBJ databases">
        <title>Genomic insights and catalytic innovation underlie evolution of tropane alkaloids biosynthesis.</title>
        <authorList>
            <person name="Wang Y.-J."/>
            <person name="Tian T."/>
            <person name="Huang J.-P."/>
            <person name="Huang S.-X."/>
        </authorList>
    </citation>
    <scope>NUCLEOTIDE SEQUENCE [LARGE SCALE GENOMIC DNA]</scope>
    <source>
        <strain evidence="1">KIB-2018</strain>
        <tissue evidence="1">Leaf</tissue>
    </source>
</reference>
<evidence type="ECO:0000313" key="2">
    <source>
        <dbReference type="Proteomes" id="UP001159364"/>
    </source>
</evidence>
<organism evidence="1 2">
    <name type="scientific">Erythroxylum novogranatense</name>
    <dbReference type="NCBI Taxonomy" id="1862640"/>
    <lineage>
        <taxon>Eukaryota</taxon>
        <taxon>Viridiplantae</taxon>
        <taxon>Streptophyta</taxon>
        <taxon>Embryophyta</taxon>
        <taxon>Tracheophyta</taxon>
        <taxon>Spermatophyta</taxon>
        <taxon>Magnoliopsida</taxon>
        <taxon>eudicotyledons</taxon>
        <taxon>Gunneridae</taxon>
        <taxon>Pentapetalae</taxon>
        <taxon>rosids</taxon>
        <taxon>fabids</taxon>
        <taxon>Malpighiales</taxon>
        <taxon>Erythroxylaceae</taxon>
        <taxon>Erythroxylum</taxon>
    </lineage>
</organism>
<evidence type="ECO:0000313" key="1">
    <source>
        <dbReference type="EMBL" id="KAJ8746895.1"/>
    </source>
</evidence>
<proteinExistence type="predicted"/>